<gene>
    <name evidence="2" type="ORF">TVAG_206600</name>
</gene>
<dbReference type="Proteomes" id="UP000001542">
    <property type="component" value="Unassembled WGS sequence"/>
</dbReference>
<dbReference type="GO" id="GO:0000793">
    <property type="term" value="C:condensed chromosome"/>
    <property type="evidence" value="ECO:0000318"/>
    <property type="project" value="GO_Central"/>
</dbReference>
<keyword evidence="1" id="KW-0175">Coiled coil</keyword>
<dbReference type="VEuPathDB" id="TrichDB:TVAGG3_0825180"/>
<feature type="coiled-coil region" evidence="1">
    <location>
        <begin position="286"/>
        <end position="313"/>
    </location>
</feature>
<keyword evidence="3" id="KW-1185">Reference proteome</keyword>
<dbReference type="GO" id="GO:0000796">
    <property type="term" value="C:condensin complex"/>
    <property type="evidence" value="ECO:0000318"/>
    <property type="project" value="GO_Central"/>
</dbReference>
<organism evidence="2 3">
    <name type="scientific">Trichomonas vaginalis (strain ATCC PRA-98 / G3)</name>
    <dbReference type="NCBI Taxonomy" id="412133"/>
    <lineage>
        <taxon>Eukaryota</taxon>
        <taxon>Metamonada</taxon>
        <taxon>Parabasalia</taxon>
        <taxon>Trichomonadida</taxon>
        <taxon>Trichomonadidae</taxon>
        <taxon>Trichomonas</taxon>
    </lineage>
</organism>
<dbReference type="VEuPathDB" id="TrichDB:TVAG_206600"/>
<evidence type="ECO:0000256" key="1">
    <source>
        <dbReference type="SAM" id="Coils"/>
    </source>
</evidence>
<dbReference type="EMBL" id="DS114246">
    <property type="protein sequence ID" value="EAX88981.1"/>
    <property type="molecule type" value="Genomic_DNA"/>
</dbReference>
<dbReference type="SMR" id="A2G1I7"/>
<dbReference type="STRING" id="5722.A2G1I7"/>
<dbReference type="InParanoid" id="A2G1I7"/>
<sequence length="527" mass="60980">MFKTSAERGASTNSKIKLERFNANDKVTNSISSHYSTIQTQIQTSDKNYYKNLTSDKNYYKNLNSAYEQTIIENESLNNKYLASKREIQILQKQVTDLKQQLSEYQQRENEITTKYDNLSRKYREMKESFKNNEDKYIKKHNEILSEVQNHQSSMVDDILRESENKTQVINCKTKEINENRIMINRLKNLVELQEKQIKNLKEDLSRSDEKYQQLKNKLQLEKQRHDEYAKSTSVALSESTQATLNYESLIENLRNENNLLSMSNTQLKSSIDKLKLRLNSRKEKIFQIKTALKNIAEENEELQNSAVRESSQVNELHKTIIRYQQAIANVPNRVDIFLSTIEKLFSEIITKVDSKCTEIYCSVKTYKEEAAKSKQRVLELAKQLGDVTKMFQNSTAIQSNLEAQRSQIAAEVENAASAICCLAGEDFPADNDIHKRLQKAVSAAEKLANESSHSRINSSAIDNYAEFKDNFNEERKRLYAGISELRSALKITKESLIQSERENSVLRKESALSTPRKEVYFDIADN</sequence>
<dbReference type="KEGG" id="tva:4746646"/>
<protein>
    <submittedName>
        <fullName evidence="2">Uncharacterized protein</fullName>
    </submittedName>
</protein>
<dbReference type="GO" id="GO:0007076">
    <property type="term" value="P:mitotic chromosome condensation"/>
    <property type="evidence" value="ECO:0000318"/>
    <property type="project" value="GO_Central"/>
</dbReference>
<feature type="coiled-coil region" evidence="1">
    <location>
        <begin position="60"/>
        <end position="136"/>
    </location>
</feature>
<accession>A2G1I7</accession>
<dbReference type="GO" id="GO:0000785">
    <property type="term" value="C:chromatin"/>
    <property type="evidence" value="ECO:0000318"/>
    <property type="project" value="GO_Central"/>
</dbReference>
<proteinExistence type="predicted"/>
<evidence type="ECO:0000313" key="3">
    <source>
        <dbReference type="Proteomes" id="UP000001542"/>
    </source>
</evidence>
<dbReference type="AlphaFoldDB" id="A2G1I7"/>
<evidence type="ECO:0000313" key="2">
    <source>
        <dbReference type="EMBL" id="EAX88981.1"/>
    </source>
</evidence>
<feature type="coiled-coil region" evidence="1">
    <location>
        <begin position="184"/>
        <end position="232"/>
    </location>
</feature>
<reference evidence="2" key="1">
    <citation type="submission" date="2006-10" db="EMBL/GenBank/DDBJ databases">
        <authorList>
            <person name="Amadeo P."/>
            <person name="Zhao Q."/>
            <person name="Wortman J."/>
            <person name="Fraser-Liggett C."/>
            <person name="Carlton J."/>
        </authorList>
    </citation>
    <scope>NUCLEOTIDE SEQUENCE</scope>
    <source>
        <strain evidence="2">G3</strain>
    </source>
</reference>
<dbReference type="GO" id="GO:0003682">
    <property type="term" value="F:chromatin binding"/>
    <property type="evidence" value="ECO:0000318"/>
    <property type="project" value="GO_Central"/>
</dbReference>
<name>A2G1I7_TRIV3</name>
<dbReference type="RefSeq" id="XP_001301911.1">
    <property type="nucleotide sequence ID" value="XM_001301910.1"/>
</dbReference>
<reference evidence="2" key="2">
    <citation type="journal article" date="2007" name="Science">
        <title>Draft genome sequence of the sexually transmitted pathogen Trichomonas vaginalis.</title>
        <authorList>
            <person name="Carlton J.M."/>
            <person name="Hirt R.P."/>
            <person name="Silva J.C."/>
            <person name="Delcher A.L."/>
            <person name="Schatz M."/>
            <person name="Zhao Q."/>
            <person name="Wortman J.R."/>
            <person name="Bidwell S.L."/>
            <person name="Alsmark U.C.M."/>
            <person name="Besteiro S."/>
            <person name="Sicheritz-Ponten T."/>
            <person name="Noel C.J."/>
            <person name="Dacks J.B."/>
            <person name="Foster P.G."/>
            <person name="Simillion C."/>
            <person name="Van de Peer Y."/>
            <person name="Miranda-Saavedra D."/>
            <person name="Barton G.J."/>
            <person name="Westrop G.D."/>
            <person name="Mueller S."/>
            <person name="Dessi D."/>
            <person name="Fiori P.L."/>
            <person name="Ren Q."/>
            <person name="Paulsen I."/>
            <person name="Zhang H."/>
            <person name="Bastida-Corcuera F.D."/>
            <person name="Simoes-Barbosa A."/>
            <person name="Brown M.T."/>
            <person name="Hayes R.D."/>
            <person name="Mukherjee M."/>
            <person name="Okumura C.Y."/>
            <person name="Schneider R."/>
            <person name="Smith A.J."/>
            <person name="Vanacova S."/>
            <person name="Villalvazo M."/>
            <person name="Haas B.J."/>
            <person name="Pertea M."/>
            <person name="Feldblyum T.V."/>
            <person name="Utterback T.R."/>
            <person name="Shu C.L."/>
            <person name="Osoegawa K."/>
            <person name="de Jong P.J."/>
            <person name="Hrdy I."/>
            <person name="Horvathova L."/>
            <person name="Zubacova Z."/>
            <person name="Dolezal P."/>
            <person name="Malik S.B."/>
            <person name="Logsdon J.M. Jr."/>
            <person name="Henze K."/>
            <person name="Gupta A."/>
            <person name="Wang C.C."/>
            <person name="Dunne R.L."/>
            <person name="Upcroft J.A."/>
            <person name="Upcroft P."/>
            <person name="White O."/>
            <person name="Salzberg S.L."/>
            <person name="Tang P."/>
            <person name="Chiu C.-H."/>
            <person name="Lee Y.-S."/>
            <person name="Embley T.M."/>
            <person name="Coombs G.H."/>
            <person name="Mottram J.C."/>
            <person name="Tachezy J."/>
            <person name="Fraser-Liggett C.M."/>
            <person name="Johnson P.J."/>
        </authorList>
    </citation>
    <scope>NUCLEOTIDE SEQUENCE [LARGE SCALE GENOMIC DNA]</scope>
    <source>
        <strain evidence="2">G3</strain>
    </source>
</reference>